<dbReference type="KEGG" id="pex:IZT61_03990"/>
<dbReference type="Pfam" id="PF05973">
    <property type="entry name" value="Gp49"/>
    <property type="match status" value="1"/>
</dbReference>
<dbReference type="InterPro" id="IPR009241">
    <property type="entry name" value="HigB-like"/>
</dbReference>
<evidence type="ECO:0000313" key="1">
    <source>
        <dbReference type="EMBL" id="QPH40453.1"/>
    </source>
</evidence>
<organism evidence="1 2">
    <name type="scientific">Pedobacter endophyticus</name>
    <dbReference type="NCBI Taxonomy" id="2789740"/>
    <lineage>
        <taxon>Bacteria</taxon>
        <taxon>Pseudomonadati</taxon>
        <taxon>Bacteroidota</taxon>
        <taxon>Sphingobacteriia</taxon>
        <taxon>Sphingobacteriales</taxon>
        <taxon>Sphingobacteriaceae</taxon>
        <taxon>Pedobacter</taxon>
    </lineage>
</organism>
<accession>A0A7S9L122</accession>
<sequence>MKIIREIVFYKDYFEDFFEPLTEKVKDKIDEVLFMMTILERVPTKFFKSIENVKGLFEIRVEYGSNIYRIFCCFDKGNLVVLFNGFQKKTQKTPLKELSKAEKIMEEYFNEQRANKNGNKKQKY</sequence>
<name>A0A7S9L122_9SPHI</name>
<evidence type="ECO:0000313" key="2">
    <source>
        <dbReference type="Proteomes" id="UP000594759"/>
    </source>
</evidence>
<dbReference type="AlphaFoldDB" id="A0A7S9L122"/>
<protein>
    <submittedName>
        <fullName evidence="1">Type II toxin-antitoxin system RelE/ParE family toxin</fullName>
    </submittedName>
</protein>
<proteinExistence type="predicted"/>
<dbReference type="EMBL" id="CP064939">
    <property type="protein sequence ID" value="QPH40453.1"/>
    <property type="molecule type" value="Genomic_DNA"/>
</dbReference>
<keyword evidence="2" id="KW-1185">Reference proteome</keyword>
<gene>
    <name evidence="1" type="ORF">IZT61_03990</name>
</gene>
<dbReference type="Proteomes" id="UP000594759">
    <property type="component" value="Chromosome"/>
</dbReference>
<dbReference type="RefSeq" id="WP_196099907.1">
    <property type="nucleotide sequence ID" value="NZ_CP064939.1"/>
</dbReference>
<reference evidence="1 2" key="1">
    <citation type="submission" date="2020-11" db="EMBL/GenBank/DDBJ databases">
        <title>Pedobacter endophytica, an endophytic bacteria isolated form Carex pumila.</title>
        <authorList>
            <person name="Peng Y."/>
            <person name="Jiang L."/>
            <person name="Lee J."/>
        </authorList>
    </citation>
    <scope>NUCLEOTIDE SEQUENCE [LARGE SCALE GENOMIC DNA]</scope>
    <source>
        <strain evidence="1 2">JBR3-12</strain>
    </source>
</reference>